<sequence length="460" mass="50453">MNQTTVSKSPATLIPHDILHDLFVLCTKNAIQSGEYYFPVVLSHVCSSWRATALATPTIWSALYTSSGSNSDHTSARSRAYLERSQTMPVTAMVRVPLSTSATEADPEFALLASNANRITTLGLVCAHMAQLPALFGCFPVAMPVLDTLYIAVRTGTPKEMEFSLRLALDASERIPFRMPPVVNGVVRWSSWATQNITHLCMNGLTAAARPSMEAVQHILEGCKSTLETFEFKGWAPQWDDPNAVLEPVVLPMLTQLDLLWLDDLSPLAGLIIAPTLASLNLQNGVLMATPYALEDGAEPHGCDMPRLLAHLGRSCATLAHLYLYGVQDCPRSVVDAFFAGMPALDMLILCAVGDTFQDALLQPESRFRVPREAIFPQLEHLSVTDVPATDLARFVLRHKTLCVLALRTLYLTADQEFAAYEPERTILGMVLDVCVGENDLQLICMQAPEHCRSELASQE</sequence>
<evidence type="ECO:0008006" key="3">
    <source>
        <dbReference type="Google" id="ProtNLM"/>
    </source>
</evidence>
<reference evidence="1" key="1">
    <citation type="submission" date="2023-03" db="EMBL/GenBank/DDBJ databases">
        <title>Massive genome expansion in bonnet fungi (Mycena s.s.) driven by repeated elements and novel gene families across ecological guilds.</title>
        <authorList>
            <consortium name="Lawrence Berkeley National Laboratory"/>
            <person name="Harder C.B."/>
            <person name="Miyauchi S."/>
            <person name="Viragh M."/>
            <person name="Kuo A."/>
            <person name="Thoen E."/>
            <person name="Andreopoulos B."/>
            <person name="Lu D."/>
            <person name="Skrede I."/>
            <person name="Drula E."/>
            <person name="Henrissat B."/>
            <person name="Morin E."/>
            <person name="Kohler A."/>
            <person name="Barry K."/>
            <person name="LaButti K."/>
            <person name="Morin E."/>
            <person name="Salamov A."/>
            <person name="Lipzen A."/>
            <person name="Mereny Z."/>
            <person name="Hegedus B."/>
            <person name="Baldrian P."/>
            <person name="Stursova M."/>
            <person name="Weitz H."/>
            <person name="Taylor A."/>
            <person name="Grigoriev I.V."/>
            <person name="Nagy L.G."/>
            <person name="Martin F."/>
            <person name="Kauserud H."/>
        </authorList>
    </citation>
    <scope>NUCLEOTIDE SEQUENCE</scope>
    <source>
        <strain evidence="1">CBHHK182m</strain>
    </source>
</reference>
<evidence type="ECO:0000313" key="2">
    <source>
        <dbReference type="Proteomes" id="UP001215598"/>
    </source>
</evidence>
<proteinExistence type="predicted"/>
<dbReference type="Proteomes" id="UP001215598">
    <property type="component" value="Unassembled WGS sequence"/>
</dbReference>
<gene>
    <name evidence="1" type="ORF">B0H16DRAFT_1505957</name>
</gene>
<dbReference type="EMBL" id="JARKIB010000009">
    <property type="protein sequence ID" value="KAJ7776195.1"/>
    <property type="molecule type" value="Genomic_DNA"/>
</dbReference>
<evidence type="ECO:0000313" key="1">
    <source>
        <dbReference type="EMBL" id="KAJ7776195.1"/>
    </source>
</evidence>
<name>A0AAD7K1E4_9AGAR</name>
<dbReference type="AlphaFoldDB" id="A0AAD7K1E4"/>
<protein>
    <recommendedName>
        <fullName evidence="3">F-box domain-containing protein</fullName>
    </recommendedName>
</protein>
<accession>A0AAD7K1E4</accession>
<keyword evidence="2" id="KW-1185">Reference proteome</keyword>
<organism evidence="1 2">
    <name type="scientific">Mycena metata</name>
    <dbReference type="NCBI Taxonomy" id="1033252"/>
    <lineage>
        <taxon>Eukaryota</taxon>
        <taxon>Fungi</taxon>
        <taxon>Dikarya</taxon>
        <taxon>Basidiomycota</taxon>
        <taxon>Agaricomycotina</taxon>
        <taxon>Agaricomycetes</taxon>
        <taxon>Agaricomycetidae</taxon>
        <taxon>Agaricales</taxon>
        <taxon>Marasmiineae</taxon>
        <taxon>Mycenaceae</taxon>
        <taxon>Mycena</taxon>
    </lineage>
</organism>
<comment type="caution">
    <text evidence="1">The sequence shown here is derived from an EMBL/GenBank/DDBJ whole genome shotgun (WGS) entry which is preliminary data.</text>
</comment>